<dbReference type="Gene3D" id="2.40.128.630">
    <property type="match status" value="1"/>
</dbReference>
<dbReference type="GO" id="GO:0043041">
    <property type="term" value="P:amino acid activation for nonribosomal peptide biosynthetic process"/>
    <property type="evidence" value="ECO:0007669"/>
    <property type="project" value="TreeGrafter"/>
</dbReference>
<dbReference type="RefSeq" id="WP_184193206.1">
    <property type="nucleotide sequence ID" value="NZ_JACHGW010000001.1"/>
</dbReference>
<keyword evidence="3" id="KW-1185">Reference proteome</keyword>
<dbReference type="Gene3D" id="2.130.10.10">
    <property type="entry name" value="YVTN repeat-like/Quinoprotein amine dehydrogenase"/>
    <property type="match status" value="2"/>
</dbReference>
<dbReference type="InterPro" id="IPR018391">
    <property type="entry name" value="PQQ_b-propeller_rpt"/>
</dbReference>
<dbReference type="SUPFAM" id="SSF50998">
    <property type="entry name" value="Quinoprotein alcohol dehydrogenase-like"/>
    <property type="match status" value="1"/>
</dbReference>
<organism evidence="2 3">
    <name type="scientific">Armatimonas rosea</name>
    <dbReference type="NCBI Taxonomy" id="685828"/>
    <lineage>
        <taxon>Bacteria</taxon>
        <taxon>Bacillati</taxon>
        <taxon>Armatimonadota</taxon>
        <taxon>Armatimonadia</taxon>
        <taxon>Armatimonadales</taxon>
        <taxon>Armatimonadaceae</taxon>
        <taxon>Armatimonas</taxon>
    </lineage>
</organism>
<dbReference type="Pfam" id="PF13360">
    <property type="entry name" value="PQQ_2"/>
    <property type="match status" value="1"/>
</dbReference>
<accession>A0A7W9W5I7</accession>
<reference evidence="2 3" key="1">
    <citation type="submission" date="2020-08" db="EMBL/GenBank/DDBJ databases">
        <title>Genomic Encyclopedia of Type Strains, Phase IV (KMG-IV): sequencing the most valuable type-strain genomes for metagenomic binning, comparative biology and taxonomic classification.</title>
        <authorList>
            <person name="Goeker M."/>
        </authorList>
    </citation>
    <scope>NUCLEOTIDE SEQUENCE [LARGE SCALE GENOMIC DNA]</scope>
    <source>
        <strain evidence="2 3">DSM 23562</strain>
    </source>
</reference>
<name>A0A7W9W5I7_ARMRO</name>
<comment type="caution">
    <text evidence="2">The sequence shown here is derived from an EMBL/GenBank/DDBJ whole genome shotgun (WGS) entry which is preliminary data.</text>
</comment>
<evidence type="ECO:0000313" key="3">
    <source>
        <dbReference type="Proteomes" id="UP000520814"/>
    </source>
</evidence>
<evidence type="ECO:0000259" key="1">
    <source>
        <dbReference type="Pfam" id="PF13360"/>
    </source>
</evidence>
<proteinExistence type="predicted"/>
<gene>
    <name evidence="2" type="ORF">HNQ39_001370</name>
</gene>
<dbReference type="EMBL" id="JACHGW010000001">
    <property type="protein sequence ID" value="MBB6049608.1"/>
    <property type="molecule type" value="Genomic_DNA"/>
</dbReference>
<dbReference type="AlphaFoldDB" id="A0A7W9W5I7"/>
<dbReference type="InterPro" id="IPR002372">
    <property type="entry name" value="PQQ_rpt_dom"/>
</dbReference>
<dbReference type="SMART" id="SM00564">
    <property type="entry name" value="PQQ"/>
    <property type="match status" value="7"/>
</dbReference>
<dbReference type="Proteomes" id="UP000520814">
    <property type="component" value="Unassembled WGS sequence"/>
</dbReference>
<dbReference type="PANTHER" id="PTHR44394:SF1">
    <property type="entry name" value="BETA-ALANINE-ACTIVATING ENZYME"/>
    <property type="match status" value="1"/>
</dbReference>
<dbReference type="InterPro" id="IPR011047">
    <property type="entry name" value="Quinoprotein_ADH-like_sf"/>
</dbReference>
<dbReference type="PANTHER" id="PTHR44394">
    <property type="entry name" value="BETA-ALANINE-ACTIVATING ENZYME"/>
    <property type="match status" value="1"/>
</dbReference>
<dbReference type="InterPro" id="IPR052091">
    <property type="entry name" value="Beta-ala_Activ/Resist"/>
</dbReference>
<sequence length="652" mass="66944">MPGALATLLALGVVAPLTGCGGGLGRPFGGGVSALPVSNVGRLQITVAWPARKPTRLIPDASNSIVVDIKNAAGVSVAGFPKVLVRPADISGSGTTAVATVTAGDLEVGRSAAAAEQYTITAVAYPNTTGDANPADVPQARGTGFASLWLNPTNPAQDHTSQSVGFTMDSTIVRLETTPEIGFPLRIGRTRTLTATAYDANDLVVLTTPGKIQWVTTDSSVATLSSTTGQSIVVTAAAFGTTRISATETESGITSVGRPSIVRVSDSTLLAAGWGKFHGDLQNTGQVGTWATGVANQGQVKWGFLTGNKILLTSPAISEVDATTGDFMVFAGSQDSTVYGIDGKTGNEVWRYETNGPVDSSPALTNDGVLYVGSDDRKVYALDAETGTLLASSAAFGGPISSSPTIGPDGSIYVGESLPGKTFYCLDSRTLAVKWSFVAPDGIVNCAAFSPDNSRVYFGCQDGRIYARNATTGTAIPGWPVTLGSDIFASSPVVDTAGNVYIASTAGRVFAFTSAGVQRWAPRDFAVPIFSTLALASDAGGAATQLYVSTCDFSSGADNSRVYALNPATGAINWQYPAVGDPGLEPMSSSPSIGRDGTVFVGTWGGDVLALTSTGSLRWSFDTTGMIESSPAIGKDGTVYIGNHNGLVFAIR</sequence>
<dbReference type="InterPro" id="IPR015943">
    <property type="entry name" value="WD40/YVTN_repeat-like_dom_sf"/>
</dbReference>
<evidence type="ECO:0000313" key="2">
    <source>
        <dbReference type="EMBL" id="MBB6049608.1"/>
    </source>
</evidence>
<feature type="domain" description="Pyrrolo-quinoline quinone repeat" evidence="1">
    <location>
        <begin position="335"/>
        <end position="575"/>
    </location>
</feature>
<dbReference type="Gene3D" id="2.60.40.1080">
    <property type="match status" value="1"/>
</dbReference>
<protein>
    <submittedName>
        <fullName evidence="2">Outer membrane protein assembly factor BamB</fullName>
    </submittedName>
</protein>